<proteinExistence type="predicted"/>
<accession>A0A4R7J2F7</accession>
<feature type="transmembrane region" description="Helical" evidence="1">
    <location>
        <begin position="29"/>
        <end position="48"/>
    </location>
</feature>
<dbReference type="Proteomes" id="UP000295371">
    <property type="component" value="Unassembled WGS sequence"/>
</dbReference>
<organism evidence="2 3">
    <name type="scientific">Naumannella halotolerans</name>
    <dbReference type="NCBI Taxonomy" id="993414"/>
    <lineage>
        <taxon>Bacteria</taxon>
        <taxon>Bacillati</taxon>
        <taxon>Actinomycetota</taxon>
        <taxon>Actinomycetes</taxon>
        <taxon>Propionibacteriales</taxon>
        <taxon>Propionibacteriaceae</taxon>
        <taxon>Naumannella</taxon>
    </lineage>
</organism>
<evidence type="ECO:0000313" key="2">
    <source>
        <dbReference type="EMBL" id="TDT31195.1"/>
    </source>
</evidence>
<name>A0A4R7J2F7_9ACTN</name>
<evidence type="ECO:0000256" key="1">
    <source>
        <dbReference type="SAM" id="Phobius"/>
    </source>
</evidence>
<dbReference type="EMBL" id="SOAW01000002">
    <property type="protein sequence ID" value="TDT31195.1"/>
    <property type="molecule type" value="Genomic_DNA"/>
</dbReference>
<feature type="transmembrane region" description="Helical" evidence="1">
    <location>
        <begin position="68"/>
        <end position="88"/>
    </location>
</feature>
<keyword evidence="1" id="KW-0472">Membrane</keyword>
<comment type="caution">
    <text evidence="2">The sequence shown here is derived from an EMBL/GenBank/DDBJ whole genome shotgun (WGS) entry which is preliminary data.</text>
</comment>
<dbReference type="RefSeq" id="WP_133755498.1">
    <property type="nucleotide sequence ID" value="NZ_SOAW01000002.1"/>
</dbReference>
<keyword evidence="3" id="KW-1185">Reference proteome</keyword>
<dbReference type="AlphaFoldDB" id="A0A4R7J2F7"/>
<gene>
    <name evidence="2" type="ORF">CLV29_2609</name>
</gene>
<keyword evidence="1" id="KW-1133">Transmembrane helix</keyword>
<evidence type="ECO:0000313" key="3">
    <source>
        <dbReference type="Proteomes" id="UP000295371"/>
    </source>
</evidence>
<sequence>MPLPTAETALSEVRAGRPVIRTVGRARPLLFLVVGLFLLVCVLAMGSAMAEGRATGAMTLGEVVATGAMALLILTASLFCLAGAARLLHRPIRLRLDRSGISEQVRRRGEWQTTTSLGWPDYEEFTEVTYQPRWPGPRYRRVLFRLTPQAWQAVQQAGPDNRFSRWLRDTDRTLLGERTLMLNPLYGPAPRLLPVLQALHREYAGPNRSR</sequence>
<keyword evidence="1" id="KW-0812">Transmembrane</keyword>
<protein>
    <submittedName>
        <fullName evidence="2">Uncharacterized protein</fullName>
    </submittedName>
</protein>
<reference evidence="2 3" key="1">
    <citation type="submission" date="2019-03" db="EMBL/GenBank/DDBJ databases">
        <title>Genomic Encyclopedia of Archaeal and Bacterial Type Strains, Phase II (KMG-II): from individual species to whole genera.</title>
        <authorList>
            <person name="Goeker M."/>
        </authorList>
    </citation>
    <scope>NUCLEOTIDE SEQUENCE [LARGE SCALE GENOMIC DNA]</scope>
    <source>
        <strain evidence="2 3">DSM 24323</strain>
    </source>
</reference>